<feature type="region of interest" description="Disordered" evidence="1">
    <location>
        <begin position="1"/>
        <end position="215"/>
    </location>
</feature>
<gene>
    <name evidence="2" type="ORF">AVDCRST_MAG90-2579</name>
</gene>
<sequence>EPSRPAPPRRHPGSHGRVRRRACAAWHRPDGRARRGGRARGRIRLRQVGDLARRARSPAAEGEGRWQRAARRGRTARGARAGARRRARRARRDDFPGPRERAEPGAAPRPASRGGARSSSRPVERRDPGGGQAAVRSRRHSGQRAPSRRLPARTLGRPEPTRHDRHGPRGRARPARRRRADDRARHHHPGPDPGSSGPDQAGHRHGAGADQPRSRRHFADLRSGLRHVCRPHRRGGLGRRVVRGAASSLCPGTARRLAHARRRAAAARPDPGLCPGTLESPARLPLRAALPEACLGLRRRRPGARPQDAGSARSLHPRLRGRGAPAGARLRM</sequence>
<feature type="compositionally biased region" description="Low complexity" evidence="1">
    <location>
        <begin position="322"/>
        <end position="332"/>
    </location>
</feature>
<evidence type="ECO:0000256" key="1">
    <source>
        <dbReference type="SAM" id="MobiDB-lite"/>
    </source>
</evidence>
<organism evidence="2">
    <name type="scientific">uncultured Microvirga sp</name>
    <dbReference type="NCBI Taxonomy" id="412392"/>
    <lineage>
        <taxon>Bacteria</taxon>
        <taxon>Pseudomonadati</taxon>
        <taxon>Pseudomonadota</taxon>
        <taxon>Alphaproteobacteria</taxon>
        <taxon>Hyphomicrobiales</taxon>
        <taxon>Methylobacteriaceae</taxon>
        <taxon>Microvirga</taxon>
        <taxon>environmental samples</taxon>
    </lineage>
</organism>
<keyword evidence="2" id="KW-0547">Nucleotide-binding</keyword>
<accession>A0A6J4MAG9</accession>
<feature type="compositionally biased region" description="Low complexity" evidence="1">
    <location>
        <begin position="104"/>
        <end position="121"/>
    </location>
</feature>
<feature type="compositionally biased region" description="Basic and acidic residues" evidence="1">
    <location>
        <begin position="91"/>
        <end position="103"/>
    </location>
</feature>
<feature type="compositionally biased region" description="Basic residues" evidence="1">
    <location>
        <begin position="7"/>
        <end position="22"/>
    </location>
</feature>
<keyword evidence="2" id="KW-0067">ATP-binding</keyword>
<reference evidence="2" key="1">
    <citation type="submission" date="2020-02" db="EMBL/GenBank/DDBJ databases">
        <authorList>
            <person name="Meier V. D."/>
        </authorList>
    </citation>
    <scope>NUCLEOTIDE SEQUENCE</scope>
    <source>
        <strain evidence="2">AVDCRST_MAG90</strain>
    </source>
</reference>
<feature type="compositionally biased region" description="Basic residues" evidence="1">
    <location>
        <begin position="68"/>
        <end position="90"/>
    </location>
</feature>
<feature type="compositionally biased region" description="Basic residues" evidence="1">
    <location>
        <begin position="163"/>
        <end position="178"/>
    </location>
</feature>
<feature type="region of interest" description="Disordered" evidence="1">
    <location>
        <begin position="298"/>
        <end position="332"/>
    </location>
</feature>
<proteinExistence type="predicted"/>
<feature type="non-terminal residue" evidence="2">
    <location>
        <position position="332"/>
    </location>
</feature>
<dbReference type="EMBL" id="CADCUC010000524">
    <property type="protein sequence ID" value="CAA9354247.1"/>
    <property type="molecule type" value="Genomic_DNA"/>
</dbReference>
<feature type="compositionally biased region" description="Basic residues" evidence="1">
    <location>
        <begin position="34"/>
        <end position="45"/>
    </location>
</feature>
<name>A0A6J4MAG9_9HYPH</name>
<dbReference type="GO" id="GO:0005524">
    <property type="term" value="F:ATP binding"/>
    <property type="evidence" value="ECO:0007669"/>
    <property type="project" value="UniProtKB-KW"/>
</dbReference>
<dbReference type="AlphaFoldDB" id="A0A6J4MAG9"/>
<evidence type="ECO:0000313" key="2">
    <source>
        <dbReference type="EMBL" id="CAA9354247.1"/>
    </source>
</evidence>
<feature type="non-terminal residue" evidence="2">
    <location>
        <position position="1"/>
    </location>
</feature>
<feature type="compositionally biased region" description="Basic residues" evidence="1">
    <location>
        <begin position="136"/>
        <end position="151"/>
    </location>
</feature>
<protein>
    <submittedName>
        <fullName evidence="2">ABC transporter, ATP-binding protein (Cluster 5, nickel/peptides/opines)</fullName>
    </submittedName>
</protein>